<evidence type="ECO:0000256" key="11">
    <source>
        <dbReference type="ARBA" id="ARBA00038905"/>
    </source>
</evidence>
<dbReference type="GO" id="GO:0006281">
    <property type="term" value="P:DNA repair"/>
    <property type="evidence" value="ECO:0007669"/>
    <property type="project" value="UniProtKB-KW"/>
</dbReference>
<dbReference type="PANTHER" id="PTHR47707">
    <property type="entry name" value="8-OXO-DGTP DIPHOSPHATASE"/>
    <property type="match status" value="1"/>
</dbReference>
<keyword evidence="6" id="KW-0227">DNA damage</keyword>
<dbReference type="PRINTS" id="PR00502">
    <property type="entry name" value="NUDIXFAMILY"/>
</dbReference>
<dbReference type="GO" id="GO:0035539">
    <property type="term" value="F:8-oxo-7,8-dihydrodeoxyguanosine triphosphate pyrophosphatase activity"/>
    <property type="evidence" value="ECO:0007669"/>
    <property type="project" value="UniProtKB-EC"/>
</dbReference>
<dbReference type="GO" id="GO:0006260">
    <property type="term" value="P:DNA replication"/>
    <property type="evidence" value="ECO:0007669"/>
    <property type="project" value="UniProtKB-KW"/>
</dbReference>
<keyword evidence="5" id="KW-0479">Metal-binding</keyword>
<evidence type="ECO:0000313" key="17">
    <source>
        <dbReference type="Proteomes" id="UP000809290"/>
    </source>
</evidence>
<evidence type="ECO:0000256" key="1">
    <source>
        <dbReference type="ARBA" id="ARBA00001946"/>
    </source>
</evidence>
<evidence type="ECO:0000259" key="13">
    <source>
        <dbReference type="PROSITE" id="PS51462"/>
    </source>
</evidence>
<evidence type="ECO:0000313" key="16">
    <source>
        <dbReference type="Proteomes" id="UP000235598"/>
    </source>
</evidence>
<keyword evidence="3" id="KW-0515">Mutator protein</keyword>
<dbReference type="PROSITE" id="PS00893">
    <property type="entry name" value="NUDIX_BOX"/>
    <property type="match status" value="1"/>
</dbReference>
<dbReference type="InterPro" id="IPR047127">
    <property type="entry name" value="MutT-like"/>
</dbReference>
<name>A0A2N6VNU9_9MICO</name>
<evidence type="ECO:0000256" key="4">
    <source>
        <dbReference type="ARBA" id="ARBA00022705"/>
    </source>
</evidence>
<dbReference type="GO" id="GO:0044715">
    <property type="term" value="F:8-oxo-dGDP phosphatase activity"/>
    <property type="evidence" value="ECO:0007669"/>
    <property type="project" value="TreeGrafter"/>
</dbReference>
<evidence type="ECO:0000313" key="14">
    <source>
        <dbReference type="EMBL" id="MBM7817121.1"/>
    </source>
</evidence>
<evidence type="ECO:0000256" key="10">
    <source>
        <dbReference type="ARBA" id="ARBA00035861"/>
    </source>
</evidence>
<dbReference type="EC" id="3.6.1.55" evidence="11"/>
<dbReference type="OrthoDB" id="9804442at2"/>
<dbReference type="GO" id="GO:0044716">
    <property type="term" value="F:8-oxo-GDP phosphatase activity"/>
    <property type="evidence" value="ECO:0007669"/>
    <property type="project" value="TreeGrafter"/>
</dbReference>
<evidence type="ECO:0000313" key="15">
    <source>
        <dbReference type="EMBL" id="PMD05767.1"/>
    </source>
</evidence>
<dbReference type="PROSITE" id="PS51462">
    <property type="entry name" value="NUDIX"/>
    <property type="match status" value="1"/>
</dbReference>
<keyword evidence="4" id="KW-0235">DNA replication</keyword>
<dbReference type="Pfam" id="PF00293">
    <property type="entry name" value="NUDIX"/>
    <property type="match status" value="1"/>
</dbReference>
<dbReference type="EMBL" id="JAFBCP010000001">
    <property type="protein sequence ID" value="MBM7817121.1"/>
    <property type="molecule type" value="Genomic_DNA"/>
</dbReference>
<dbReference type="InterPro" id="IPR020084">
    <property type="entry name" value="NUDIX_hydrolase_CS"/>
</dbReference>
<keyword evidence="8" id="KW-0460">Magnesium</keyword>
<gene>
    <name evidence="15" type="ORF">CJ199_07135</name>
    <name evidence="14" type="ORF">JOE56_001815</name>
</gene>
<proteinExistence type="inferred from homology"/>
<dbReference type="PANTHER" id="PTHR47707:SF1">
    <property type="entry name" value="NUDIX HYDROLASE FAMILY PROTEIN"/>
    <property type="match status" value="1"/>
</dbReference>
<comment type="catalytic activity">
    <reaction evidence="10">
        <text>8-oxo-dGTP + H2O = 8-oxo-dGMP + diphosphate + H(+)</text>
        <dbReference type="Rhea" id="RHEA:31575"/>
        <dbReference type="ChEBI" id="CHEBI:15377"/>
        <dbReference type="ChEBI" id="CHEBI:15378"/>
        <dbReference type="ChEBI" id="CHEBI:33019"/>
        <dbReference type="ChEBI" id="CHEBI:63224"/>
        <dbReference type="ChEBI" id="CHEBI:77896"/>
        <dbReference type="EC" id="3.6.1.55"/>
    </reaction>
</comment>
<keyword evidence="9" id="KW-0234">DNA repair</keyword>
<dbReference type="GO" id="GO:0008413">
    <property type="term" value="F:8-oxo-7,8-dihydroguanosine triphosphate pyrophosphatase activity"/>
    <property type="evidence" value="ECO:0007669"/>
    <property type="project" value="TreeGrafter"/>
</dbReference>
<dbReference type="EMBL" id="PNHK01000002">
    <property type="protein sequence ID" value="PMD05767.1"/>
    <property type="molecule type" value="Genomic_DNA"/>
</dbReference>
<dbReference type="InterPro" id="IPR000086">
    <property type="entry name" value="NUDIX_hydrolase_dom"/>
</dbReference>
<dbReference type="Proteomes" id="UP000809290">
    <property type="component" value="Unassembled WGS sequence"/>
</dbReference>
<evidence type="ECO:0000256" key="9">
    <source>
        <dbReference type="ARBA" id="ARBA00023204"/>
    </source>
</evidence>
<keyword evidence="17" id="KW-1185">Reference proteome</keyword>
<dbReference type="Proteomes" id="UP000235598">
    <property type="component" value="Unassembled WGS sequence"/>
</dbReference>
<evidence type="ECO:0000256" key="8">
    <source>
        <dbReference type="ARBA" id="ARBA00022842"/>
    </source>
</evidence>
<accession>A0A2N6VNU9</accession>
<organism evidence="15 16">
    <name type="scientific">Brevibacterium paucivorans</name>
    <dbReference type="NCBI Taxonomy" id="170994"/>
    <lineage>
        <taxon>Bacteria</taxon>
        <taxon>Bacillati</taxon>
        <taxon>Actinomycetota</taxon>
        <taxon>Actinomycetes</taxon>
        <taxon>Micrococcales</taxon>
        <taxon>Brevibacteriaceae</taxon>
        <taxon>Brevibacterium</taxon>
    </lineage>
</organism>
<evidence type="ECO:0000256" key="5">
    <source>
        <dbReference type="ARBA" id="ARBA00022723"/>
    </source>
</evidence>
<dbReference type="Gene3D" id="3.90.79.10">
    <property type="entry name" value="Nucleoside Triphosphate Pyrophosphohydrolase"/>
    <property type="match status" value="1"/>
</dbReference>
<evidence type="ECO:0000256" key="3">
    <source>
        <dbReference type="ARBA" id="ARBA00022457"/>
    </source>
</evidence>
<dbReference type="SUPFAM" id="SSF55811">
    <property type="entry name" value="Nudix"/>
    <property type="match status" value="1"/>
</dbReference>
<dbReference type="GO" id="GO:0046872">
    <property type="term" value="F:metal ion binding"/>
    <property type="evidence" value="ECO:0007669"/>
    <property type="project" value="UniProtKB-KW"/>
</dbReference>
<dbReference type="InterPro" id="IPR020476">
    <property type="entry name" value="Nudix_hydrolase"/>
</dbReference>
<comment type="cofactor">
    <cofactor evidence="1">
        <name>Mg(2+)</name>
        <dbReference type="ChEBI" id="CHEBI:18420"/>
    </cofactor>
</comment>
<dbReference type="CDD" id="cd03425">
    <property type="entry name" value="NUDIX_MutT_NudA_like"/>
    <property type="match status" value="1"/>
</dbReference>
<reference evidence="15 16" key="1">
    <citation type="submission" date="2017-09" db="EMBL/GenBank/DDBJ databases">
        <title>Bacterial strain isolated from the female urinary microbiota.</title>
        <authorList>
            <person name="Thomas-White K."/>
            <person name="Kumar N."/>
            <person name="Forster S."/>
            <person name="Putonti C."/>
            <person name="Lawley T."/>
            <person name="Wolfe A.J."/>
        </authorList>
    </citation>
    <scope>NUCLEOTIDE SEQUENCE [LARGE SCALE GENOMIC DNA]</scope>
    <source>
        <strain evidence="15 16">UMB1301</strain>
    </source>
</reference>
<comment type="similarity">
    <text evidence="2 12">Belongs to the Nudix hydrolase family.</text>
</comment>
<evidence type="ECO:0000256" key="12">
    <source>
        <dbReference type="RuleBase" id="RU003476"/>
    </source>
</evidence>
<reference evidence="14 17" key="2">
    <citation type="submission" date="2021-01" db="EMBL/GenBank/DDBJ databases">
        <title>Sequencing the genomes of 1000 actinobacteria strains.</title>
        <authorList>
            <person name="Klenk H.-P."/>
        </authorList>
    </citation>
    <scope>NUCLEOTIDE SEQUENCE [LARGE SCALE GENOMIC DNA]</scope>
    <source>
        <strain evidence="14 17">DSM 13657</strain>
    </source>
</reference>
<evidence type="ECO:0000256" key="6">
    <source>
        <dbReference type="ARBA" id="ARBA00022763"/>
    </source>
</evidence>
<evidence type="ECO:0000256" key="7">
    <source>
        <dbReference type="ARBA" id="ARBA00022801"/>
    </source>
</evidence>
<protein>
    <recommendedName>
        <fullName evidence="11">8-oxo-dGTP diphosphatase</fullName>
        <ecNumber evidence="11">3.6.1.55</ecNumber>
    </recommendedName>
</protein>
<feature type="domain" description="Nudix hydrolase" evidence="13">
    <location>
        <begin position="2"/>
        <end position="127"/>
    </location>
</feature>
<comment type="caution">
    <text evidence="15">The sequence shown here is derived from an EMBL/GenBank/DDBJ whole genome shotgun (WGS) entry which is preliminary data.</text>
</comment>
<dbReference type="RefSeq" id="WP_102238784.1">
    <property type="nucleotide sequence ID" value="NZ_JAFBCP010000001.1"/>
</dbReference>
<dbReference type="AlphaFoldDB" id="A0A2N6VNU9"/>
<sequence length="135" mass="14631">MSTIQVVGAIFIDGTKVLAFRRKAGKSAAGKWEFPGGKVEPHESPEHALARELEEELGLTNVTVGECLDRSTTPVGDVSIDLACYEVDTHIFPTSSSDHDMIQWVERESLSSLDWAEPDLPSVHKLMNATGGSHG</sequence>
<dbReference type="InterPro" id="IPR015797">
    <property type="entry name" value="NUDIX_hydrolase-like_dom_sf"/>
</dbReference>
<keyword evidence="7 12" id="KW-0378">Hydrolase</keyword>
<evidence type="ECO:0000256" key="2">
    <source>
        <dbReference type="ARBA" id="ARBA00005582"/>
    </source>
</evidence>